<accession>A0A931DY36</accession>
<dbReference type="Proteomes" id="UP000658613">
    <property type="component" value="Unassembled WGS sequence"/>
</dbReference>
<comment type="caution">
    <text evidence="1">The sequence shown here is derived from an EMBL/GenBank/DDBJ whole genome shotgun (WGS) entry which is preliminary data.</text>
</comment>
<proteinExistence type="predicted"/>
<name>A0A931DY36_9CORY</name>
<dbReference type="RefSeq" id="WP_196823727.1">
    <property type="nucleotide sequence ID" value="NZ_CP046980.1"/>
</dbReference>
<sequence length="86" mass="9427">MTDNPDSFFYRIKRLFAPTGPTPEESLVGFFPDMDAAKAWATNELKKTGTNPTTNFVKAVKDIRTANPRIGLSAATHLVKQLTAGE</sequence>
<keyword evidence="2" id="KW-1185">Reference proteome</keyword>
<evidence type="ECO:0000313" key="2">
    <source>
        <dbReference type="Proteomes" id="UP000658613"/>
    </source>
</evidence>
<protein>
    <submittedName>
        <fullName evidence="1">Uncharacterized protein</fullName>
    </submittedName>
</protein>
<dbReference type="AlphaFoldDB" id="A0A931DY36"/>
<dbReference type="EMBL" id="JADOUE010000001">
    <property type="protein sequence ID" value="MBG6121099.1"/>
    <property type="molecule type" value="Genomic_DNA"/>
</dbReference>
<organism evidence="1 2">
    <name type="scientific">Corynebacterium aquatimens</name>
    <dbReference type="NCBI Taxonomy" id="1190508"/>
    <lineage>
        <taxon>Bacteria</taxon>
        <taxon>Bacillati</taxon>
        <taxon>Actinomycetota</taxon>
        <taxon>Actinomycetes</taxon>
        <taxon>Mycobacteriales</taxon>
        <taxon>Corynebacteriaceae</taxon>
        <taxon>Corynebacterium</taxon>
    </lineage>
</organism>
<reference evidence="1" key="1">
    <citation type="submission" date="2020-11" db="EMBL/GenBank/DDBJ databases">
        <title>Sequencing the genomes of 1000 actinobacteria strains.</title>
        <authorList>
            <person name="Klenk H.-P."/>
        </authorList>
    </citation>
    <scope>NUCLEOTIDE SEQUENCE</scope>
    <source>
        <strain evidence="1">DSM 45632</strain>
    </source>
</reference>
<evidence type="ECO:0000313" key="1">
    <source>
        <dbReference type="EMBL" id="MBG6121099.1"/>
    </source>
</evidence>
<gene>
    <name evidence="1" type="ORF">IW254_000068</name>
</gene>